<gene>
    <name evidence="2" type="ORF">K457DRAFT_85144</name>
</gene>
<dbReference type="PANTHER" id="PTHR45527">
    <property type="entry name" value="NONRIBOSOMAL PEPTIDE SYNTHETASE"/>
    <property type="match status" value="1"/>
</dbReference>
<sequence>MIAVYTQSDGSPPRIDFEANPTLYTIDELITHQCRFLKFLDALAIEPAQPISSIDLLDAKERRQLLVEWNATERDYPAHQCIHQLFEEQAERTPEATALVYENQVLSYAELNARANHLAHQLMELSVQPGDYIATVLERSMELVAAQLAILKVGAVYVPIDPKAPAQRQTWIVADCGARLLIADAHTEVPATLLVPLLRLTSSHTNETDAPIANPDLAHSSLDTAYVMYTSGSTGTPKGVLVPHRAIARLVINNGYVDIDATDRVAFAANPAFDASTFEVWAPLLNGGTLVVIDHDTVLTPNAFVHTLQEKRISIMWLTVGLFNQLAVSLEPVFPQLKTL</sequence>
<name>A0A197JAU2_9FUNG</name>
<dbReference type="InterPro" id="IPR020845">
    <property type="entry name" value="AMP-binding_CS"/>
</dbReference>
<protein>
    <submittedName>
        <fullName evidence="2">Acetyl-CoA synthetase-like protein</fullName>
    </submittedName>
</protein>
<dbReference type="AlphaFoldDB" id="A0A197JAU2"/>
<dbReference type="Gene3D" id="3.40.50.980">
    <property type="match status" value="2"/>
</dbReference>
<evidence type="ECO:0000313" key="3">
    <source>
        <dbReference type="Proteomes" id="UP000078512"/>
    </source>
</evidence>
<dbReference type="OrthoDB" id="329835at2759"/>
<evidence type="ECO:0000313" key="2">
    <source>
        <dbReference type="EMBL" id="OAQ22232.1"/>
    </source>
</evidence>
<dbReference type="Gene3D" id="3.30.559.30">
    <property type="entry name" value="Nonribosomal peptide synthetase, condensation domain"/>
    <property type="match status" value="1"/>
</dbReference>
<feature type="non-terminal residue" evidence="2">
    <location>
        <position position="340"/>
    </location>
</feature>
<dbReference type="PROSITE" id="PS00455">
    <property type="entry name" value="AMP_BINDING"/>
    <property type="match status" value="1"/>
</dbReference>
<evidence type="ECO:0000259" key="1">
    <source>
        <dbReference type="Pfam" id="PF00501"/>
    </source>
</evidence>
<keyword evidence="3" id="KW-1185">Reference proteome</keyword>
<accession>A0A197JAU2</accession>
<feature type="domain" description="AMP-dependent synthetase/ligase" evidence="1">
    <location>
        <begin position="86"/>
        <end position="328"/>
    </location>
</feature>
<dbReference type="EMBL" id="KV442195">
    <property type="protein sequence ID" value="OAQ22232.1"/>
    <property type="molecule type" value="Genomic_DNA"/>
</dbReference>
<dbReference type="FunFam" id="3.40.50.980:FF:000001">
    <property type="entry name" value="Non-ribosomal peptide synthetase"/>
    <property type="match status" value="1"/>
</dbReference>
<dbReference type="GO" id="GO:0005737">
    <property type="term" value="C:cytoplasm"/>
    <property type="evidence" value="ECO:0007669"/>
    <property type="project" value="TreeGrafter"/>
</dbReference>
<dbReference type="GO" id="GO:0044550">
    <property type="term" value="P:secondary metabolite biosynthetic process"/>
    <property type="evidence" value="ECO:0007669"/>
    <property type="project" value="TreeGrafter"/>
</dbReference>
<dbReference type="SUPFAM" id="SSF56801">
    <property type="entry name" value="Acetyl-CoA synthetase-like"/>
    <property type="match status" value="1"/>
</dbReference>
<dbReference type="GO" id="GO:0031177">
    <property type="term" value="F:phosphopantetheine binding"/>
    <property type="evidence" value="ECO:0007669"/>
    <property type="project" value="TreeGrafter"/>
</dbReference>
<dbReference type="InterPro" id="IPR000873">
    <property type="entry name" value="AMP-dep_synth/lig_dom"/>
</dbReference>
<organism evidence="2 3">
    <name type="scientific">Linnemannia elongata AG-77</name>
    <dbReference type="NCBI Taxonomy" id="1314771"/>
    <lineage>
        <taxon>Eukaryota</taxon>
        <taxon>Fungi</taxon>
        <taxon>Fungi incertae sedis</taxon>
        <taxon>Mucoromycota</taxon>
        <taxon>Mortierellomycotina</taxon>
        <taxon>Mortierellomycetes</taxon>
        <taxon>Mortierellales</taxon>
        <taxon>Mortierellaceae</taxon>
        <taxon>Linnemannia</taxon>
    </lineage>
</organism>
<dbReference type="Pfam" id="PF00501">
    <property type="entry name" value="AMP-binding"/>
    <property type="match status" value="1"/>
</dbReference>
<proteinExistence type="predicted"/>
<dbReference type="Proteomes" id="UP000078512">
    <property type="component" value="Unassembled WGS sequence"/>
</dbReference>
<dbReference type="STRING" id="1314771.A0A197JAU2"/>
<dbReference type="PANTHER" id="PTHR45527:SF1">
    <property type="entry name" value="FATTY ACID SYNTHASE"/>
    <property type="match status" value="1"/>
</dbReference>
<dbReference type="GO" id="GO:0043041">
    <property type="term" value="P:amino acid activation for nonribosomal peptide biosynthetic process"/>
    <property type="evidence" value="ECO:0007669"/>
    <property type="project" value="TreeGrafter"/>
</dbReference>
<reference evidence="2 3" key="1">
    <citation type="submission" date="2016-05" db="EMBL/GenBank/DDBJ databases">
        <title>Genome sequencing reveals origins of a unique bacterial endosymbiosis in the earliest lineages of terrestrial Fungi.</title>
        <authorList>
            <consortium name="DOE Joint Genome Institute"/>
            <person name="Uehling J."/>
            <person name="Gryganskyi A."/>
            <person name="Hameed K."/>
            <person name="Tschaplinski T."/>
            <person name="Misztal P."/>
            <person name="Wu S."/>
            <person name="Desiro A."/>
            <person name="Vande Pol N."/>
            <person name="Du Z.-Y."/>
            <person name="Zienkiewicz A."/>
            <person name="Zienkiewicz K."/>
            <person name="Morin E."/>
            <person name="Tisserant E."/>
            <person name="Splivallo R."/>
            <person name="Hainaut M."/>
            <person name="Henrissat B."/>
            <person name="Ohm R."/>
            <person name="Kuo A."/>
            <person name="Yan J."/>
            <person name="Lipzen A."/>
            <person name="Nolan M."/>
            <person name="Labutti K."/>
            <person name="Barry K."/>
            <person name="Goldstein A."/>
            <person name="Labbe J."/>
            <person name="Schadt C."/>
            <person name="Tuskan G."/>
            <person name="Grigoriev I."/>
            <person name="Martin F."/>
            <person name="Vilgalys R."/>
            <person name="Bonito G."/>
        </authorList>
    </citation>
    <scope>NUCLEOTIDE SEQUENCE [LARGE SCALE GENOMIC DNA]</scope>
    <source>
        <strain evidence="2 3">AG-77</strain>
    </source>
</reference>